<dbReference type="InterPro" id="IPR002048">
    <property type="entry name" value="EF_hand_dom"/>
</dbReference>
<dbReference type="AlphaFoldDB" id="A0A7S1TIQ9"/>
<dbReference type="Gene3D" id="1.10.238.220">
    <property type="match status" value="1"/>
</dbReference>
<evidence type="ECO:0000256" key="1">
    <source>
        <dbReference type="ARBA" id="ARBA00022723"/>
    </source>
</evidence>
<dbReference type="Pfam" id="PF13499">
    <property type="entry name" value="EF-hand_7"/>
    <property type="match status" value="1"/>
</dbReference>
<feature type="compositionally biased region" description="Polar residues" evidence="3">
    <location>
        <begin position="116"/>
        <end position="128"/>
    </location>
</feature>
<dbReference type="CDD" id="cd21504">
    <property type="entry name" value="PPP2R3A_B-like"/>
    <property type="match status" value="1"/>
</dbReference>
<organism evidence="5">
    <name type="scientific">Compsopogon caeruleus</name>
    <dbReference type="NCBI Taxonomy" id="31354"/>
    <lineage>
        <taxon>Eukaryota</taxon>
        <taxon>Rhodophyta</taxon>
        <taxon>Compsopogonophyceae</taxon>
        <taxon>Compsopogonales</taxon>
        <taxon>Compsopogonaceae</taxon>
        <taxon>Compsopogon</taxon>
    </lineage>
</organism>
<dbReference type="SUPFAM" id="SSF47473">
    <property type="entry name" value="EF-hand"/>
    <property type="match status" value="1"/>
</dbReference>
<dbReference type="GO" id="GO:0005509">
    <property type="term" value="F:calcium ion binding"/>
    <property type="evidence" value="ECO:0007669"/>
    <property type="project" value="InterPro"/>
</dbReference>
<feature type="compositionally biased region" description="Acidic residues" evidence="3">
    <location>
        <begin position="653"/>
        <end position="665"/>
    </location>
</feature>
<dbReference type="Gene3D" id="1.10.238.230">
    <property type="match status" value="1"/>
</dbReference>
<dbReference type="PROSITE" id="PS00018">
    <property type="entry name" value="EF_HAND_1"/>
    <property type="match status" value="1"/>
</dbReference>
<dbReference type="PANTHER" id="PTHR14095">
    <property type="entry name" value="PHOSPHATASE 2A REGULATORY SUBUNIT-RELATED"/>
    <property type="match status" value="1"/>
</dbReference>
<feature type="region of interest" description="Disordered" evidence="3">
    <location>
        <begin position="201"/>
        <end position="227"/>
    </location>
</feature>
<feature type="region of interest" description="Disordered" evidence="3">
    <location>
        <begin position="102"/>
        <end position="129"/>
    </location>
</feature>
<dbReference type="Pfam" id="PF17958">
    <property type="entry name" value="EF-hand_13"/>
    <property type="match status" value="1"/>
</dbReference>
<dbReference type="PANTHER" id="PTHR14095:SF0">
    <property type="entry name" value="MIP22305P"/>
    <property type="match status" value="1"/>
</dbReference>
<evidence type="ECO:0000259" key="4">
    <source>
        <dbReference type="PROSITE" id="PS50222"/>
    </source>
</evidence>
<dbReference type="InterPro" id="IPR018247">
    <property type="entry name" value="EF_Hand_1_Ca_BS"/>
</dbReference>
<gene>
    <name evidence="5" type="ORF">CCAE0312_LOCUS10178</name>
</gene>
<protein>
    <recommendedName>
        <fullName evidence="4">EF-hand domain-containing protein</fullName>
    </recommendedName>
</protein>
<proteinExistence type="predicted"/>
<name>A0A7S1TIQ9_9RHOD</name>
<dbReference type="GO" id="GO:0019888">
    <property type="term" value="F:protein phosphatase regulator activity"/>
    <property type="evidence" value="ECO:0007669"/>
    <property type="project" value="TreeGrafter"/>
</dbReference>
<keyword evidence="2" id="KW-0106">Calcium</keyword>
<dbReference type="Gene3D" id="1.10.238.10">
    <property type="entry name" value="EF-hand"/>
    <property type="match status" value="1"/>
</dbReference>
<dbReference type="FunFam" id="1.10.238.220:FF:000003">
    <property type="entry name" value="Phosphoprotein phosphatase 2A regulatory subunit"/>
    <property type="match status" value="1"/>
</dbReference>
<dbReference type="InterPro" id="IPR041534">
    <property type="entry name" value="EF-hand_13"/>
</dbReference>
<feature type="region of interest" description="Disordered" evidence="3">
    <location>
        <begin position="653"/>
        <end position="673"/>
    </location>
</feature>
<accession>A0A7S1TIQ9</accession>
<dbReference type="PROSITE" id="PS50222">
    <property type="entry name" value="EF_HAND_2"/>
    <property type="match status" value="1"/>
</dbReference>
<reference evidence="5" key="1">
    <citation type="submission" date="2021-01" db="EMBL/GenBank/DDBJ databases">
        <authorList>
            <person name="Corre E."/>
            <person name="Pelletier E."/>
            <person name="Niang G."/>
            <person name="Scheremetjew M."/>
            <person name="Finn R."/>
            <person name="Kale V."/>
            <person name="Holt S."/>
            <person name="Cochrane G."/>
            <person name="Meng A."/>
            <person name="Brown T."/>
            <person name="Cohen L."/>
        </authorList>
    </citation>
    <scope>NUCLEOTIDE SEQUENCE</scope>
    <source>
        <strain evidence="5">SAG 36.94</strain>
    </source>
</reference>
<dbReference type="EMBL" id="HBGH01018305">
    <property type="protein sequence ID" value="CAD9238076.1"/>
    <property type="molecule type" value="Transcribed_RNA"/>
</dbReference>
<sequence length="673" mass="75621">MMEVDMKGGCEETVGGPMGVGNGSVGWMSMEMEVDGGLVVSGSQGSGGAGHRALSDTRPTAALKLDELFSCWLSRGDTRRMVERMMEEAEAGRDVKVFSATSPSGSGHGMAGGLSQALTSGNAGTSGNRAEGGSLQIVLSPTKSLGSSSALSSPKSPISKFLSNNLTFSSPGSPLMRGKPGMNETAHWHSSLSLEPSIAEAKLDSPPSTPPTVSNVQSSVRRKSSLQSVDSTISAAKRKPFAKIPQFYFPEGEVDTDQEEQERGLIRVFFSNLSSSQRDSGGGTSKIALGPSRGAPKSITDLVVNVIGLPSFYGRVIFDRIMGASSDVTLTENRFMDYYERECAGKSRPARLFNSLRNGADRSYLVPSDFTPLIENLLHWHPGLAFLRATPEFQQRYAETVVERIFYRCRRRTDSRLTLLNITQEKLLDTLMQVDEEENINRERKYFSYEHFYVLYCRFWELDSDHDLLINREDLLRYGGHSLTYRIVDRIFEGRGRKLDCREEGSMSYTDFVWFCLSEEDKTTDTAIDYWFRCVDRDGDGVITMYDLEHFYSEQLHRMESLSHEPVQLIDILCQLLDMISPNIQPPHIRRRHLKSCRLASNFFNILFNLHKFFSLEGRDPLQIRQEHATPELNDWDRFAALEYVRLIAEGDGEEEMEEGWEEVDDSRMLELS</sequence>
<evidence type="ECO:0000256" key="2">
    <source>
        <dbReference type="ARBA" id="ARBA00022837"/>
    </source>
</evidence>
<dbReference type="FunFam" id="1.10.238.10:FF:000025">
    <property type="entry name" value="serine/threonine-protein phosphatase 2A regulatory subunit B'' subunit alpha"/>
    <property type="match status" value="1"/>
</dbReference>
<keyword evidence="1" id="KW-0479">Metal-binding</keyword>
<dbReference type="GO" id="GO:0000159">
    <property type="term" value="C:protein phosphatase type 2A complex"/>
    <property type="evidence" value="ECO:0007669"/>
    <property type="project" value="TreeGrafter"/>
</dbReference>
<feature type="domain" description="EF-hand" evidence="4">
    <location>
        <begin position="523"/>
        <end position="558"/>
    </location>
</feature>
<dbReference type="InterPro" id="IPR011992">
    <property type="entry name" value="EF-hand-dom_pair"/>
</dbReference>
<evidence type="ECO:0000256" key="3">
    <source>
        <dbReference type="SAM" id="MobiDB-lite"/>
    </source>
</evidence>
<evidence type="ECO:0000313" key="5">
    <source>
        <dbReference type="EMBL" id="CAD9238076.1"/>
    </source>
</evidence>